<organism evidence="1 2">
    <name type="scientific">Metaclostridioides mangenotii</name>
    <dbReference type="NCBI Taxonomy" id="1540"/>
    <lineage>
        <taxon>Bacteria</taxon>
        <taxon>Bacillati</taxon>
        <taxon>Bacillota</taxon>
        <taxon>Clostridia</taxon>
        <taxon>Peptostreptococcales</taxon>
        <taxon>Peptostreptococcaceae</taxon>
        <taxon>Metaclostridioides</taxon>
    </lineage>
</organism>
<name>A0ABS4E6V6_9FIRM</name>
<gene>
    <name evidence="1" type="ORF">J2Z43_000065</name>
</gene>
<comment type="caution">
    <text evidence="1">The sequence shown here is derived from an EMBL/GenBank/DDBJ whole genome shotgun (WGS) entry which is preliminary data.</text>
</comment>
<evidence type="ECO:0000313" key="2">
    <source>
        <dbReference type="Proteomes" id="UP000767291"/>
    </source>
</evidence>
<dbReference type="Gene3D" id="1.10.357.10">
    <property type="entry name" value="Tetracycline Repressor, domain 2"/>
    <property type="match status" value="1"/>
</dbReference>
<proteinExistence type="predicted"/>
<protein>
    <submittedName>
        <fullName evidence="1">Uncharacterized protein</fullName>
    </submittedName>
</protein>
<sequence>MRESFFSLQIDKQNKLIDSGYKVFSLYPYKKASVSIIANEANNQIY</sequence>
<accession>A0ABS4E6V6</accession>
<keyword evidence="2" id="KW-1185">Reference proteome</keyword>
<reference evidence="1 2" key="1">
    <citation type="submission" date="2021-03" db="EMBL/GenBank/DDBJ databases">
        <title>Genomic Encyclopedia of Type Strains, Phase IV (KMG-IV): sequencing the most valuable type-strain genomes for metagenomic binning, comparative biology and taxonomic classification.</title>
        <authorList>
            <person name="Goeker M."/>
        </authorList>
    </citation>
    <scope>NUCLEOTIDE SEQUENCE [LARGE SCALE GENOMIC DNA]</scope>
    <source>
        <strain evidence="1 2">DSM 1289</strain>
    </source>
</reference>
<dbReference type="RefSeq" id="WP_209455341.1">
    <property type="nucleotide sequence ID" value="NZ_JAGGJX010000001.1"/>
</dbReference>
<dbReference type="EMBL" id="JAGGJX010000001">
    <property type="protein sequence ID" value="MBP1853675.1"/>
    <property type="molecule type" value="Genomic_DNA"/>
</dbReference>
<dbReference type="Proteomes" id="UP000767291">
    <property type="component" value="Unassembled WGS sequence"/>
</dbReference>
<evidence type="ECO:0000313" key="1">
    <source>
        <dbReference type="EMBL" id="MBP1853675.1"/>
    </source>
</evidence>